<dbReference type="EMBL" id="JBGMEK010000033">
    <property type="protein sequence ID" value="MFA0812132.1"/>
    <property type="molecule type" value="Genomic_DNA"/>
</dbReference>
<accession>A0ABV4P2A1</accession>
<reference evidence="1 2" key="1">
    <citation type="submission" date="2024-08" db="EMBL/GenBank/DDBJ databases">
        <authorList>
            <person name="Ishaq N."/>
        </authorList>
    </citation>
    <scope>NUCLEOTIDE SEQUENCE [LARGE SCALE GENOMIC DNA]</scope>
    <source>
        <strain evidence="1 2">DSM 18651</strain>
    </source>
</reference>
<name>A0ABV4P2A1_9GAMM</name>
<dbReference type="Proteomes" id="UP001569428">
    <property type="component" value="Unassembled WGS sequence"/>
</dbReference>
<dbReference type="InterPro" id="IPR007332">
    <property type="entry name" value="DUF411"/>
</dbReference>
<evidence type="ECO:0000313" key="2">
    <source>
        <dbReference type="Proteomes" id="UP001569428"/>
    </source>
</evidence>
<sequence length="118" mass="13579">MSHLEDNELQVSSIFKVNMQMVKRQWRIPKGMEGCHTAVWQGRYVFEGHVPAQYIQQFLDSPPEDGIGLVVPGMPEGSPGMEGEFEPYIIYLLLENGDYRFYTRVLSEEIKDVPELSQ</sequence>
<comment type="caution">
    <text evidence="1">The sequence shown here is derived from an EMBL/GenBank/DDBJ whole genome shotgun (WGS) entry which is preliminary data.</text>
</comment>
<dbReference type="Pfam" id="PF04214">
    <property type="entry name" value="DUF411"/>
    <property type="match status" value="1"/>
</dbReference>
<organism evidence="1 2">
    <name type="scientific">Microbulbifer epialgicus</name>
    <dbReference type="NCBI Taxonomy" id="393907"/>
    <lineage>
        <taxon>Bacteria</taxon>
        <taxon>Pseudomonadati</taxon>
        <taxon>Pseudomonadota</taxon>
        <taxon>Gammaproteobacteria</taxon>
        <taxon>Cellvibrionales</taxon>
        <taxon>Microbulbiferaceae</taxon>
        <taxon>Microbulbifer</taxon>
    </lineage>
</organism>
<keyword evidence="2" id="KW-1185">Reference proteome</keyword>
<gene>
    <name evidence="1" type="ORF">ACCI49_14545</name>
</gene>
<proteinExistence type="predicted"/>
<dbReference type="RefSeq" id="WP_371839757.1">
    <property type="nucleotide sequence ID" value="NZ_JBGMEK010000033.1"/>
</dbReference>
<protein>
    <submittedName>
        <fullName evidence="1">DUF411 domain-containing protein</fullName>
    </submittedName>
</protein>
<evidence type="ECO:0000313" key="1">
    <source>
        <dbReference type="EMBL" id="MFA0812132.1"/>
    </source>
</evidence>